<evidence type="ECO:0000313" key="5">
    <source>
        <dbReference type="EMBL" id="SMS13636.1"/>
    </source>
</evidence>
<dbReference type="Gene3D" id="3.40.50.1980">
    <property type="entry name" value="Nitrogenase molybdenum iron protein domain"/>
    <property type="match status" value="2"/>
</dbReference>
<evidence type="ECO:0000256" key="3">
    <source>
        <dbReference type="ARBA" id="ARBA00022723"/>
    </source>
</evidence>
<dbReference type="GO" id="GO:0046872">
    <property type="term" value="F:metal ion binding"/>
    <property type="evidence" value="ECO:0007669"/>
    <property type="project" value="UniProtKB-KW"/>
</dbReference>
<sequence>MLHKLYRFSLYGLLGSLLLGLGACNRPSSAAAPTSTRPIHVVASLDFYGEVARAVLGDHGRVTTLIHNPNVDPHDFEPTPKDAAAVTHANFVVGNGLGYDGWLDKLVHSSQAQPQFLRVGNDVLHLKNGANPHVWYRPTTMAQLATTLAKRFGQQAPRYRQAYQRNAKAYIASLKPIDRELQRLKPHAAHQTVAVSEPVFDYALDALGYRRGNSAFERAVENGTDPAPKAVHQLQTSIRQRKIAFFVNNSQASSKTVATMVKLAHQSQVPVLNVTETLPQGKTYRTWMLSQYRQLAKFYPLE</sequence>
<proteinExistence type="predicted"/>
<dbReference type="SUPFAM" id="SSF53807">
    <property type="entry name" value="Helical backbone' metal receptor"/>
    <property type="match status" value="1"/>
</dbReference>
<dbReference type="GO" id="GO:0030313">
    <property type="term" value="C:cell envelope"/>
    <property type="evidence" value="ECO:0007669"/>
    <property type="project" value="UniProtKB-SubCell"/>
</dbReference>
<dbReference type="AlphaFoldDB" id="A0A1Y6JUK8"/>
<evidence type="ECO:0000256" key="1">
    <source>
        <dbReference type="ARBA" id="ARBA00004196"/>
    </source>
</evidence>
<keyword evidence="4" id="KW-0732">Signal</keyword>
<dbReference type="InterPro" id="IPR050492">
    <property type="entry name" value="Bact_metal-bind_prot9"/>
</dbReference>
<dbReference type="EMBL" id="LT854705">
    <property type="protein sequence ID" value="SMS13636.1"/>
    <property type="molecule type" value="Genomic_DNA"/>
</dbReference>
<keyword evidence="3" id="KW-0479">Metal-binding</keyword>
<dbReference type="GO" id="GO:0030001">
    <property type="term" value="P:metal ion transport"/>
    <property type="evidence" value="ECO:0007669"/>
    <property type="project" value="InterPro"/>
</dbReference>
<organism evidence="5 6">
    <name type="scientific">Levilactobacillus zymae</name>
    <dbReference type="NCBI Taxonomy" id="267363"/>
    <lineage>
        <taxon>Bacteria</taxon>
        <taxon>Bacillati</taxon>
        <taxon>Bacillota</taxon>
        <taxon>Bacilli</taxon>
        <taxon>Lactobacillales</taxon>
        <taxon>Lactobacillaceae</taxon>
        <taxon>Levilactobacillus</taxon>
    </lineage>
</organism>
<dbReference type="KEGG" id="lzy:LZ3411_0586"/>
<dbReference type="InterPro" id="IPR006127">
    <property type="entry name" value="ZnuA-like"/>
</dbReference>
<dbReference type="Pfam" id="PF01297">
    <property type="entry name" value="ZnuA"/>
    <property type="match status" value="1"/>
</dbReference>
<reference evidence="6" key="1">
    <citation type="submission" date="2017-05" db="EMBL/GenBank/DDBJ databases">
        <authorList>
            <person name="Papadimitriou K."/>
        </authorList>
    </citation>
    <scope>NUCLEOTIDE SEQUENCE [LARGE SCALE GENOMIC DNA]</scope>
    <source>
        <strain evidence="6">ACA-DC 3411</strain>
    </source>
</reference>
<dbReference type="Proteomes" id="UP000195412">
    <property type="component" value="Chromosome I"/>
</dbReference>
<evidence type="ECO:0000313" key="6">
    <source>
        <dbReference type="Proteomes" id="UP000195412"/>
    </source>
</evidence>
<gene>
    <name evidence="5" type="ORF">LZ3411_0586</name>
</gene>
<accession>A0A1Y6JUK8</accession>
<evidence type="ECO:0000256" key="4">
    <source>
        <dbReference type="ARBA" id="ARBA00022729"/>
    </source>
</evidence>
<comment type="subcellular location">
    <subcellularLocation>
        <location evidence="1">Cell envelope</location>
    </subcellularLocation>
</comment>
<name>A0A1Y6JUK8_9LACO</name>
<dbReference type="PROSITE" id="PS51257">
    <property type="entry name" value="PROKAR_LIPOPROTEIN"/>
    <property type="match status" value="1"/>
</dbReference>
<dbReference type="PANTHER" id="PTHR42953">
    <property type="entry name" value="HIGH-AFFINITY ZINC UPTAKE SYSTEM PROTEIN ZNUA-RELATED"/>
    <property type="match status" value="1"/>
</dbReference>
<dbReference type="RefSeq" id="WP_087741630.1">
    <property type="nucleotide sequence ID" value="NZ_JBPWQU010000029.1"/>
</dbReference>
<keyword evidence="2" id="KW-0813">Transport</keyword>
<dbReference type="CDD" id="cd01020">
    <property type="entry name" value="TroA_b"/>
    <property type="match status" value="1"/>
</dbReference>
<evidence type="ECO:0000256" key="2">
    <source>
        <dbReference type="ARBA" id="ARBA00022448"/>
    </source>
</evidence>
<protein>
    <submittedName>
        <fullName evidence="5">Zinc ABC transporter, periplasmic-binding protein ZnuA</fullName>
    </submittedName>
</protein>
<dbReference type="PANTHER" id="PTHR42953:SF1">
    <property type="entry name" value="METAL-BINDING PROTEIN HI_0362-RELATED"/>
    <property type="match status" value="1"/>
</dbReference>